<protein>
    <recommendedName>
        <fullName evidence="4">Major facilitator superfamily (MFS) profile domain-containing protein</fullName>
    </recommendedName>
</protein>
<feature type="transmembrane region" description="Helical" evidence="1">
    <location>
        <begin position="12"/>
        <end position="37"/>
    </location>
</feature>
<gene>
    <name evidence="2" type="ORF">G9H71_13745</name>
</gene>
<evidence type="ECO:0000313" key="2">
    <source>
        <dbReference type="EMBL" id="NHC14846.1"/>
    </source>
</evidence>
<keyword evidence="3" id="KW-1185">Reference proteome</keyword>
<comment type="caution">
    <text evidence="2">The sequence shown here is derived from an EMBL/GenBank/DDBJ whole genome shotgun (WGS) entry which is preliminary data.</text>
</comment>
<reference evidence="2 3" key="1">
    <citation type="submission" date="2020-03" db="EMBL/GenBank/DDBJ databases">
        <title>Two novel Motilibacter sp.</title>
        <authorList>
            <person name="Liu S."/>
        </authorList>
    </citation>
    <scope>NUCLEOTIDE SEQUENCE [LARGE SCALE GENOMIC DNA]</scope>
    <source>
        <strain evidence="2 3">E257</strain>
    </source>
</reference>
<evidence type="ECO:0008006" key="4">
    <source>
        <dbReference type="Google" id="ProtNLM"/>
    </source>
</evidence>
<accession>A0ABX0GV94</accession>
<dbReference type="Proteomes" id="UP000800981">
    <property type="component" value="Unassembled WGS sequence"/>
</dbReference>
<dbReference type="EMBL" id="JAANNP010000011">
    <property type="protein sequence ID" value="NHC14846.1"/>
    <property type="molecule type" value="Genomic_DNA"/>
</dbReference>
<name>A0ABX0GV94_9ACTN</name>
<dbReference type="RefSeq" id="WP_166282771.1">
    <property type="nucleotide sequence ID" value="NZ_JAANNP010000011.1"/>
</dbReference>
<feature type="transmembrane region" description="Helical" evidence="1">
    <location>
        <begin position="43"/>
        <end position="66"/>
    </location>
</feature>
<proteinExistence type="predicted"/>
<keyword evidence="1" id="KW-0812">Transmembrane</keyword>
<sequence>MSTPAQREVGAALRLTGVVIGVGAVVSVLLGLVLGALSEDFAGVFGGTVAVAMSVTAVVGVALVLIPGRRGRR</sequence>
<keyword evidence="1" id="KW-0472">Membrane</keyword>
<organism evidence="2 3">
    <name type="scientific">Motilibacter deserti</name>
    <dbReference type="NCBI Taxonomy" id="2714956"/>
    <lineage>
        <taxon>Bacteria</taxon>
        <taxon>Bacillati</taxon>
        <taxon>Actinomycetota</taxon>
        <taxon>Actinomycetes</taxon>
        <taxon>Motilibacterales</taxon>
        <taxon>Motilibacteraceae</taxon>
        <taxon>Motilibacter</taxon>
    </lineage>
</organism>
<evidence type="ECO:0000313" key="3">
    <source>
        <dbReference type="Proteomes" id="UP000800981"/>
    </source>
</evidence>
<evidence type="ECO:0000256" key="1">
    <source>
        <dbReference type="SAM" id="Phobius"/>
    </source>
</evidence>
<keyword evidence="1" id="KW-1133">Transmembrane helix</keyword>